<evidence type="ECO:0000313" key="3">
    <source>
        <dbReference type="Proteomes" id="UP000321820"/>
    </source>
</evidence>
<dbReference type="Proteomes" id="UP000321820">
    <property type="component" value="Chromosome"/>
</dbReference>
<protein>
    <submittedName>
        <fullName evidence="2">Beta-lactamase family protein</fullName>
    </submittedName>
</protein>
<dbReference type="InterPro" id="IPR050491">
    <property type="entry name" value="AmpC-like"/>
</dbReference>
<keyword evidence="3" id="KW-1185">Reference proteome</keyword>
<dbReference type="PANTHER" id="PTHR46825:SF9">
    <property type="entry name" value="BETA-LACTAMASE-RELATED DOMAIN-CONTAINING PROTEIN"/>
    <property type="match status" value="1"/>
</dbReference>
<organism evidence="2 3">
    <name type="scientific">Terriglobus albidus</name>
    <dbReference type="NCBI Taxonomy" id="1592106"/>
    <lineage>
        <taxon>Bacteria</taxon>
        <taxon>Pseudomonadati</taxon>
        <taxon>Acidobacteriota</taxon>
        <taxon>Terriglobia</taxon>
        <taxon>Terriglobales</taxon>
        <taxon>Acidobacteriaceae</taxon>
        <taxon>Terriglobus</taxon>
    </lineage>
</organism>
<gene>
    <name evidence="2" type="ORF">FTW19_03525</name>
</gene>
<feature type="domain" description="Beta-lactamase-related" evidence="1">
    <location>
        <begin position="31"/>
        <end position="361"/>
    </location>
</feature>
<evidence type="ECO:0000313" key="2">
    <source>
        <dbReference type="EMBL" id="QEE27165.1"/>
    </source>
</evidence>
<dbReference type="Pfam" id="PF00144">
    <property type="entry name" value="Beta-lactamase"/>
    <property type="match status" value="1"/>
</dbReference>
<dbReference type="Gene3D" id="3.40.710.10">
    <property type="entry name" value="DD-peptidase/beta-lactamase superfamily"/>
    <property type="match status" value="1"/>
</dbReference>
<name>A0A5B9E7M6_9BACT</name>
<dbReference type="KEGG" id="talb:FTW19_03525"/>
<reference evidence="2 3" key="1">
    <citation type="submission" date="2019-08" db="EMBL/GenBank/DDBJ databases">
        <title>Complete genome sequence of Terriglobus albidus strain ORNL.</title>
        <authorList>
            <person name="Podar M."/>
        </authorList>
    </citation>
    <scope>NUCLEOTIDE SEQUENCE [LARGE SCALE GENOMIC DNA]</scope>
    <source>
        <strain evidence="2 3">ORNL</strain>
    </source>
</reference>
<accession>A0A5B9E7M6</accession>
<dbReference type="InterPro" id="IPR012338">
    <property type="entry name" value="Beta-lactam/transpept-like"/>
</dbReference>
<dbReference type="OrthoDB" id="119951at2"/>
<dbReference type="SUPFAM" id="SSF56601">
    <property type="entry name" value="beta-lactamase/transpeptidase-like"/>
    <property type="match status" value="1"/>
</dbReference>
<sequence>MNRRTFLRLLPAASLSSAQSQSQLKNLETQIPTFLKSNNVPGLSLAVFKNSQIIWLQGFGVTDRASGAPVDSNTLFEAASMSKPVFAYLVLKLCEQRTLSLDTPLTTYTSRRIIEGDPRINRITARHILSHSSGLVPDWRSPDQPLRIAFNPGERWSYSGEGYCYLQSVITDLIGHTDPKQCDQFEAGVKVCATDFGETMESRVIKPLGMTSSGYTLNFKPAKRRARPHDANGNPLPYGTSRATDLARYGAAGGLITTPADYAKFLMQIIDPKPQDDHHLSAASLREMTTPQIEVSKADDYTIAWGLGWRIARTPKRVYFGHDGANPGFQCIAEACAADRSGFVLMTNSDNGMKVLEKLAPEISKRLHS</sequence>
<dbReference type="AlphaFoldDB" id="A0A5B9E7M6"/>
<dbReference type="EMBL" id="CP042806">
    <property type="protein sequence ID" value="QEE27165.1"/>
    <property type="molecule type" value="Genomic_DNA"/>
</dbReference>
<dbReference type="RefSeq" id="WP_147646358.1">
    <property type="nucleotide sequence ID" value="NZ_CP042806.1"/>
</dbReference>
<proteinExistence type="predicted"/>
<dbReference type="PANTHER" id="PTHR46825">
    <property type="entry name" value="D-ALANYL-D-ALANINE-CARBOXYPEPTIDASE/ENDOPEPTIDASE AMPH"/>
    <property type="match status" value="1"/>
</dbReference>
<dbReference type="InterPro" id="IPR001466">
    <property type="entry name" value="Beta-lactam-related"/>
</dbReference>
<evidence type="ECO:0000259" key="1">
    <source>
        <dbReference type="Pfam" id="PF00144"/>
    </source>
</evidence>